<accession>A0A061DD86</accession>
<evidence type="ECO:0000313" key="2">
    <source>
        <dbReference type="EMBL" id="CDR96050.1"/>
    </source>
</evidence>
<evidence type="ECO:0000313" key="3">
    <source>
        <dbReference type="Proteomes" id="UP000033188"/>
    </source>
</evidence>
<name>A0A061DD86_BABBI</name>
<dbReference type="EMBL" id="LK391708">
    <property type="protein sequence ID" value="CDR96050.1"/>
    <property type="molecule type" value="Genomic_DNA"/>
</dbReference>
<evidence type="ECO:0000256" key="1">
    <source>
        <dbReference type="SAM" id="MobiDB-lite"/>
    </source>
</evidence>
<gene>
    <name evidence="2" type="ORF">BBBOND_0211920</name>
</gene>
<feature type="region of interest" description="Disordered" evidence="1">
    <location>
        <begin position="47"/>
        <end position="88"/>
    </location>
</feature>
<protein>
    <submittedName>
        <fullName evidence="2">Uncharacterized protein</fullName>
    </submittedName>
</protein>
<dbReference type="Proteomes" id="UP000033188">
    <property type="component" value="Chromosome 2"/>
</dbReference>
<sequence>MPMVVPNVVTWKWIVERQYNMHLLALGISDRINSHIQRDVRATNSYVAKSDVKQRPSSPNWMDARMDGTSDDRQQTDVDPATGFSVRR</sequence>
<dbReference type="KEGG" id="bbig:BBBOND_0211920"/>
<organism evidence="2 3">
    <name type="scientific">Babesia bigemina</name>
    <dbReference type="NCBI Taxonomy" id="5866"/>
    <lineage>
        <taxon>Eukaryota</taxon>
        <taxon>Sar</taxon>
        <taxon>Alveolata</taxon>
        <taxon>Apicomplexa</taxon>
        <taxon>Aconoidasida</taxon>
        <taxon>Piroplasmida</taxon>
        <taxon>Babesiidae</taxon>
        <taxon>Babesia</taxon>
    </lineage>
</organism>
<dbReference type="GeneID" id="24564591"/>
<keyword evidence="3" id="KW-1185">Reference proteome</keyword>
<dbReference type="RefSeq" id="XP_012768236.1">
    <property type="nucleotide sequence ID" value="XM_012912782.1"/>
</dbReference>
<dbReference type="VEuPathDB" id="PiroplasmaDB:BBBOND_0211920"/>
<feature type="compositionally biased region" description="Basic and acidic residues" evidence="1">
    <location>
        <begin position="64"/>
        <end position="76"/>
    </location>
</feature>
<reference evidence="3" key="1">
    <citation type="submission" date="2014-06" db="EMBL/GenBank/DDBJ databases">
        <authorList>
            <person name="Aslett M."/>
            <person name="De Silva N."/>
        </authorList>
    </citation>
    <scope>NUCLEOTIDE SEQUENCE [LARGE SCALE GENOMIC DNA]</scope>
    <source>
        <strain evidence="3">Bond</strain>
    </source>
</reference>
<proteinExistence type="predicted"/>
<dbReference type="AlphaFoldDB" id="A0A061DD86"/>